<feature type="region of interest" description="Disordered" evidence="1">
    <location>
        <begin position="1349"/>
        <end position="1403"/>
    </location>
</feature>
<dbReference type="GeneID" id="98177264"/>
<feature type="compositionally biased region" description="Acidic residues" evidence="1">
    <location>
        <begin position="32"/>
        <end position="46"/>
    </location>
</feature>
<feature type="region of interest" description="Disordered" evidence="1">
    <location>
        <begin position="804"/>
        <end position="855"/>
    </location>
</feature>
<proteinExistence type="predicted"/>
<feature type="compositionally biased region" description="Polar residues" evidence="1">
    <location>
        <begin position="1393"/>
        <end position="1403"/>
    </location>
</feature>
<gene>
    <name evidence="2" type="ORF">MFIFM68171_06521</name>
</gene>
<dbReference type="PANTHER" id="PTHR39596:SF2">
    <property type="entry name" value="HET DOMAIN PROTEIN (AFU_ORTHOLOGUE AFUA_1G17550)-RELATED"/>
    <property type="match status" value="1"/>
</dbReference>
<feature type="region of interest" description="Disordered" evidence="1">
    <location>
        <begin position="27"/>
        <end position="52"/>
    </location>
</feature>
<feature type="compositionally biased region" description="Pro residues" evidence="1">
    <location>
        <begin position="815"/>
        <end position="824"/>
    </location>
</feature>
<feature type="region of interest" description="Disordered" evidence="1">
    <location>
        <begin position="1293"/>
        <end position="1315"/>
    </location>
</feature>
<evidence type="ECO:0008006" key="4">
    <source>
        <dbReference type="Google" id="ProtNLM"/>
    </source>
</evidence>
<dbReference type="PANTHER" id="PTHR39596">
    <property type="match status" value="1"/>
</dbReference>
<feature type="compositionally biased region" description="Basic and acidic residues" evidence="1">
    <location>
        <begin position="1293"/>
        <end position="1314"/>
    </location>
</feature>
<keyword evidence="3" id="KW-1185">Reference proteome</keyword>
<dbReference type="InterPro" id="IPR011990">
    <property type="entry name" value="TPR-like_helical_dom_sf"/>
</dbReference>
<feature type="region of interest" description="Disordered" evidence="1">
    <location>
        <begin position="1199"/>
        <end position="1234"/>
    </location>
</feature>
<dbReference type="EMBL" id="BAAFSV010000003">
    <property type="protein sequence ID" value="GAB1316311.1"/>
    <property type="molecule type" value="Genomic_DNA"/>
</dbReference>
<comment type="caution">
    <text evidence="2">The sequence shown here is derived from an EMBL/GenBank/DDBJ whole genome shotgun (WGS) entry which is preliminary data.</text>
</comment>
<sequence>MASPPTATPAIPGAYFYHVMIGTGDTKASCPESDDELDPEETESESFEGVNGGRTGNGKLAIRIRPNQPLTVPAPSYATDCPNAVNRKDMWLKLRELFPHAQKVSFLLQLGQLCVEARIRDCQNQACKRIRERMAECAPKCDWTSFRNWVLIAMSCQAAMSHEEKQSIAHTHLVRVASSCSLLLRRCVRIGQGGRYLVRSLDGRKSVGVSFDLAGVAGLIYWAARIQAEAGVGPRGFGRWDRRLLPTHVVMPPIERAVVRIEEMGLCKNRVWNLVDVTDRKEADLPDLIDALEQVMRYQQRGDDDFLFRHRDHETCIPSKCQWSQMDSTKAVQLHKCQGKPDSCRMKTFPVERLEQAIHEGGSTAWSCSDNPTSGQRDPYIAISHVWADGTGVGLQPPGTVNECLFNYFADIAEELNCKAIWWDAISIPAEPKARAKAIQRLHENYSHAHCTVVHDRYLLDFPWDDMGGPCIALVLSTWFTRGWTALELLMSKTVKVLFKNPNPNSRRPLIKDLDEDILAASPASASRGYWLATTIVQRLRQHKVTGAGDLLAVLRCRSTSWVRDRTVIAALLAQVKDCDFSAKESAITEKILSHVGHISVAALLHGKPTIRDFGSFSWCAATLDDMPVDVVADMGGGKPAAQVDINAAGGAVGCWWARPLWRDDITGKRIKPLRDEGAACVKITSALRRWRACLLLRNAKDRGAEDPVLLVIALGVRRADAMLRCRYAGAVLVSPNDGEETASPESDSWDHIWAEIGGRGDDEAARPVHARRALHVLSKFEDEKDGAGEEVEIQAGMPELADYEATPSDDEPFDPMPDPPYPGLPEDSLLPGEESVPRYQQRDSVATEDPAYLESNKGKPEHLLAAMQAANKEVILYLTKLGVELSAEHREILHSGENEEPTYAGCEMLGDVYVEHGRIWDAAEMYELAVNGFGRTTRAGSYAALKAKRALGNAYMRTMEEQRQDDAERLLLDVVEGCGTKNVRKQLDAEIPTGPADAKSGVHQRGIKKKAFTCKYHNHLLRKWHALELNALGDLTILYAGRGDMTKATEAYSRALKKFGTPPPDIEAFSPPSDDSHFVAPPQTLSVNSNYYPHGSPTWAASEPPGNREKWHKKARGLYHRAMKGFERLLPDFRRNPLTLITELNLGINQIFRGRVLERETEDFLTRAYDGLKELLGRGHRMARTAARYLGILSDARRSEPNGHLRPSGLAESSGDWTNPGLQGNKGLQEKIDEEIDKRKKLEKRLQKEKRKQQELEAKLWEEVDKREEVEGSFWDEANMRQNAEKGLWQEMNKRRETEEKAREEADRRREAEESLVAEMKRRQRAEKASWEEMAKWQDAEKAIREEMKKRQEAERKLQEMKNKRRQAEDALRKEEEEAEDENRRREEESGNVANASVNTNMNANTNVDAISNANGSGNANGLPQMTKLPGEAGWICIWSEVTCGENCPFKTEDDGFYYNGNQIMDVGGHPAVVQGVSAVGKVDHQKHPAASSSVLCVLCSAPFGRFTLTTVVTWSCCQVSFSEVEDSAFTWMDVSLPQPGSRPEFTSGVRSCE</sequence>
<organism evidence="2 3">
    <name type="scientific">Madurella fahalii</name>
    <dbReference type="NCBI Taxonomy" id="1157608"/>
    <lineage>
        <taxon>Eukaryota</taxon>
        <taxon>Fungi</taxon>
        <taxon>Dikarya</taxon>
        <taxon>Ascomycota</taxon>
        <taxon>Pezizomycotina</taxon>
        <taxon>Sordariomycetes</taxon>
        <taxon>Sordariomycetidae</taxon>
        <taxon>Sordariales</taxon>
        <taxon>Sordariales incertae sedis</taxon>
        <taxon>Madurella</taxon>
    </lineage>
</organism>
<name>A0ABQ0GEW2_9PEZI</name>
<accession>A0ABQ0GEW2</accession>
<dbReference type="Proteomes" id="UP001628179">
    <property type="component" value="Unassembled WGS sequence"/>
</dbReference>
<evidence type="ECO:0000313" key="2">
    <source>
        <dbReference type="EMBL" id="GAB1316311.1"/>
    </source>
</evidence>
<dbReference type="Gene3D" id="1.25.40.10">
    <property type="entry name" value="Tetratricopeptide repeat domain"/>
    <property type="match status" value="1"/>
</dbReference>
<dbReference type="RefSeq" id="XP_070918042.1">
    <property type="nucleotide sequence ID" value="XM_071061941.1"/>
</dbReference>
<evidence type="ECO:0000256" key="1">
    <source>
        <dbReference type="SAM" id="MobiDB-lite"/>
    </source>
</evidence>
<feature type="compositionally biased region" description="Basic and acidic residues" evidence="1">
    <location>
        <begin position="1349"/>
        <end position="1390"/>
    </location>
</feature>
<evidence type="ECO:0000313" key="3">
    <source>
        <dbReference type="Proteomes" id="UP001628179"/>
    </source>
</evidence>
<protein>
    <recommendedName>
        <fullName evidence="4">Heterokaryon incompatibility domain-containing protein</fullName>
    </recommendedName>
</protein>
<reference evidence="2 3" key="1">
    <citation type="submission" date="2024-09" db="EMBL/GenBank/DDBJ databases">
        <title>Itraconazole resistance in Madurella fahalii resulting from another homologue of gene encoding cytochrome P450 14-alpha sterol demethylase (CYP51).</title>
        <authorList>
            <person name="Yoshioka I."/>
            <person name="Fahal A.H."/>
            <person name="Kaneko S."/>
            <person name="Yaguchi T."/>
        </authorList>
    </citation>
    <scope>NUCLEOTIDE SEQUENCE [LARGE SCALE GENOMIC DNA]</scope>
    <source>
        <strain evidence="2 3">IFM 68171</strain>
    </source>
</reference>